<sequence>MDADMENWPISMKHRRIRAGEIELQSFPSQTLLWSLLGRARRRQWCSHMRCHTNLLRYPPLLSSQQAIRYIPC</sequence>
<evidence type="ECO:0000313" key="1">
    <source>
        <dbReference type="EMBL" id="OAX30652.1"/>
    </source>
</evidence>
<organism evidence="1 2">
    <name type="scientific">Rhizopogon vinicolor AM-OR11-026</name>
    <dbReference type="NCBI Taxonomy" id="1314800"/>
    <lineage>
        <taxon>Eukaryota</taxon>
        <taxon>Fungi</taxon>
        <taxon>Dikarya</taxon>
        <taxon>Basidiomycota</taxon>
        <taxon>Agaricomycotina</taxon>
        <taxon>Agaricomycetes</taxon>
        <taxon>Agaricomycetidae</taxon>
        <taxon>Boletales</taxon>
        <taxon>Suillineae</taxon>
        <taxon>Rhizopogonaceae</taxon>
        <taxon>Rhizopogon</taxon>
    </lineage>
</organism>
<dbReference type="Proteomes" id="UP000092154">
    <property type="component" value="Unassembled WGS sequence"/>
</dbReference>
<name>A0A1B7MDH3_9AGAM</name>
<keyword evidence="2" id="KW-1185">Reference proteome</keyword>
<protein>
    <submittedName>
        <fullName evidence="1">Uncharacterized protein</fullName>
    </submittedName>
</protein>
<dbReference type="InParanoid" id="A0A1B7MDH3"/>
<gene>
    <name evidence="1" type="ORF">K503DRAFT_778088</name>
</gene>
<evidence type="ECO:0000313" key="2">
    <source>
        <dbReference type="Proteomes" id="UP000092154"/>
    </source>
</evidence>
<dbReference type="EMBL" id="KV450122">
    <property type="protein sequence ID" value="OAX30652.1"/>
    <property type="molecule type" value="Genomic_DNA"/>
</dbReference>
<proteinExistence type="predicted"/>
<accession>A0A1B7MDH3</accession>
<dbReference type="AlphaFoldDB" id="A0A1B7MDH3"/>
<reference evidence="1 2" key="1">
    <citation type="submission" date="2016-06" db="EMBL/GenBank/DDBJ databases">
        <title>Comparative genomics of the ectomycorrhizal sister species Rhizopogon vinicolor and Rhizopogon vesiculosus (Basidiomycota: Boletales) reveals a divergence of the mating type B locus.</title>
        <authorList>
            <consortium name="DOE Joint Genome Institute"/>
            <person name="Mujic A.B."/>
            <person name="Kuo A."/>
            <person name="Tritt A."/>
            <person name="Lipzen A."/>
            <person name="Chen C."/>
            <person name="Johnson J."/>
            <person name="Sharma A."/>
            <person name="Barry K."/>
            <person name="Grigoriev I.V."/>
            <person name="Spatafora J.W."/>
        </authorList>
    </citation>
    <scope>NUCLEOTIDE SEQUENCE [LARGE SCALE GENOMIC DNA]</scope>
    <source>
        <strain evidence="1 2">AM-OR11-026</strain>
    </source>
</reference>